<dbReference type="InterPro" id="IPR007358">
    <property type="entry name" value="Nucleoid_associated_NdpA"/>
</dbReference>
<dbReference type="PANTHER" id="PTHR38772">
    <property type="match status" value="1"/>
</dbReference>
<dbReference type="PANTHER" id="PTHR38772:SF1">
    <property type="entry name" value="NUCLEOID-ASSOCIATED PROTEIN YEJK"/>
    <property type="match status" value="1"/>
</dbReference>
<dbReference type="Pfam" id="PF04245">
    <property type="entry name" value="NA37"/>
    <property type="match status" value="1"/>
</dbReference>
<evidence type="ECO:0000256" key="1">
    <source>
        <dbReference type="ARBA" id="ARBA00004453"/>
    </source>
</evidence>
<dbReference type="GO" id="GO:0003727">
    <property type="term" value="F:single-stranded RNA binding"/>
    <property type="evidence" value="ECO:0007669"/>
    <property type="project" value="TreeGrafter"/>
</dbReference>
<accession>A0AAX3IAU9</accession>
<dbReference type="GO" id="GO:0003690">
    <property type="term" value="F:double-stranded DNA binding"/>
    <property type="evidence" value="ECO:0007669"/>
    <property type="project" value="TreeGrafter"/>
</dbReference>
<dbReference type="AlphaFoldDB" id="A0AAX3IAU9"/>
<reference evidence="4 7" key="2">
    <citation type="submission" date="2020-12" db="EMBL/GenBank/DDBJ databases">
        <title>Comparative genomic insights into the epidemiology and virulence of plant pathogenic Pseudomonads from Turkey.</title>
        <authorList>
            <person name="Dillon M."/>
            <person name="Ruiz-Bedoya T."/>
            <person name="Bendalovic-Torma C."/>
            <person name="Guttman K.M."/>
            <person name="Kwak H."/>
            <person name="Middleton M.A."/>
            <person name="Wang P.W."/>
            <person name="Horuz S."/>
            <person name="Aysan Y."/>
            <person name="Guttman D.S."/>
        </authorList>
    </citation>
    <scope>NUCLEOTIDE SEQUENCE [LARGE SCALE GENOMIC DNA]</scope>
    <source>
        <strain evidence="4 7">S5_IA_2b</strain>
    </source>
</reference>
<comment type="subcellular location">
    <subcellularLocation>
        <location evidence="1">Cytoplasm</location>
        <location evidence="1">Nucleoid</location>
    </subcellularLocation>
</comment>
<evidence type="ECO:0000313" key="6">
    <source>
        <dbReference type="Proteomes" id="UP000306562"/>
    </source>
</evidence>
<dbReference type="EMBL" id="LR590482">
    <property type="protein sequence ID" value="VTR02960.1"/>
    <property type="molecule type" value="Genomic_DNA"/>
</dbReference>
<evidence type="ECO:0000256" key="3">
    <source>
        <dbReference type="ARBA" id="ARBA00022490"/>
    </source>
</evidence>
<dbReference type="Proteomes" id="UP000306562">
    <property type="component" value="Chromosome"/>
</dbReference>
<evidence type="ECO:0000313" key="4">
    <source>
        <dbReference type="EMBL" id="MBI6568589.1"/>
    </source>
</evidence>
<evidence type="ECO:0000313" key="5">
    <source>
        <dbReference type="EMBL" id="VTR02960.1"/>
    </source>
</evidence>
<proteinExistence type="inferred from homology"/>
<dbReference type="Proteomes" id="UP000648914">
    <property type="component" value="Unassembled WGS sequence"/>
</dbReference>
<dbReference type="EMBL" id="JAEILG010000156">
    <property type="protein sequence ID" value="MBI6568589.1"/>
    <property type="molecule type" value="Genomic_DNA"/>
</dbReference>
<dbReference type="RefSeq" id="WP_057022110.1">
    <property type="nucleotide sequence ID" value="NZ_CBCSGQ010000004.1"/>
</dbReference>
<sequence>METKVNFAVVHELVKEQYKDILDSNIRNVVFDLAVPAVLKLIEGAVGIYGKKNNNAHYGTFAKKTASEYPKDFHAYFSQPDLAEKSFMELTQSAMGELHATAKPLPAASGGYILFVDYESAQGRFFLIAMLKKRDGLRLNENLEPEELIELDLNSLYQAARINFERYGKYVAADEGERLELNYLSFLSQTSGRSAAGYFVNSLGCMVGSASSQATKNLILESTQFFRERPDLYPRRLEMKDQVLHYLEKKRESGDSVKLTEVEAIARQFFPATYEGQADDLAGEFVAHLNSEAVGVPVEFPLSKATLQKYTHVSFKAENWQLKFDRDALGEDVNSEILFLEKDRKLILNNLSEEAVAVIRAAINEKKDEGVNK</sequence>
<dbReference type="GeneID" id="61829615"/>
<evidence type="ECO:0000313" key="7">
    <source>
        <dbReference type="Proteomes" id="UP000648914"/>
    </source>
</evidence>
<evidence type="ECO:0000256" key="2">
    <source>
        <dbReference type="ARBA" id="ARBA00009035"/>
    </source>
</evidence>
<keyword evidence="7" id="KW-1185">Reference proteome</keyword>
<gene>
    <name evidence="5" type="primary">yejK_3</name>
    <name evidence="5" type="ORF">NCTC10696_04101</name>
    <name evidence="4" type="ORF">YA0852_31480</name>
</gene>
<keyword evidence="3" id="KW-0963">Cytoplasm</keyword>
<reference evidence="5 6" key="1">
    <citation type="submission" date="2019-05" db="EMBL/GenBank/DDBJ databases">
        <authorList>
            <consortium name="Pathogen Informatics"/>
        </authorList>
    </citation>
    <scope>NUCLEOTIDE SEQUENCE [LARGE SCALE GENOMIC DNA]</scope>
    <source>
        <strain evidence="5 6">NCTC10696</strain>
    </source>
</reference>
<comment type="similarity">
    <text evidence="2">Belongs to the YejK family.</text>
</comment>
<protein>
    <submittedName>
        <fullName evidence="4 5">Nucleoid-associated protein</fullName>
    </submittedName>
</protein>
<name>A0AAX3IAU9_9PSED</name>
<organism evidence="5 6">
    <name type="scientific">Pseudomonas synxantha</name>
    <dbReference type="NCBI Taxonomy" id="47883"/>
    <lineage>
        <taxon>Bacteria</taxon>
        <taxon>Pseudomonadati</taxon>
        <taxon>Pseudomonadota</taxon>
        <taxon>Gammaproteobacteria</taxon>
        <taxon>Pseudomonadales</taxon>
        <taxon>Pseudomonadaceae</taxon>
        <taxon>Pseudomonas</taxon>
    </lineage>
</organism>
<dbReference type="GO" id="GO:0043590">
    <property type="term" value="C:bacterial nucleoid"/>
    <property type="evidence" value="ECO:0007669"/>
    <property type="project" value="TreeGrafter"/>
</dbReference>